<dbReference type="AlphaFoldDB" id="A0A396H758"/>
<name>A0A396H758_MEDTR</name>
<gene>
    <name evidence="1" type="ORF">MtrunA17_Chr7g0270641</name>
</gene>
<proteinExistence type="predicted"/>
<accession>A0A396H758</accession>
<sequence length="51" mass="5876">MRVRGWCSSPRQGRHSGLKSTYKDNYIYFPSKALAGLEPGLSRIQDLSFYH</sequence>
<organism evidence="1">
    <name type="scientific">Medicago truncatula</name>
    <name type="common">Barrel medic</name>
    <name type="synonym">Medicago tribuloides</name>
    <dbReference type="NCBI Taxonomy" id="3880"/>
    <lineage>
        <taxon>Eukaryota</taxon>
        <taxon>Viridiplantae</taxon>
        <taxon>Streptophyta</taxon>
        <taxon>Embryophyta</taxon>
        <taxon>Tracheophyta</taxon>
        <taxon>Spermatophyta</taxon>
        <taxon>Magnoliopsida</taxon>
        <taxon>eudicotyledons</taxon>
        <taxon>Gunneridae</taxon>
        <taxon>Pentapetalae</taxon>
        <taxon>rosids</taxon>
        <taxon>fabids</taxon>
        <taxon>Fabales</taxon>
        <taxon>Fabaceae</taxon>
        <taxon>Papilionoideae</taxon>
        <taxon>50 kb inversion clade</taxon>
        <taxon>NPAAA clade</taxon>
        <taxon>Hologalegina</taxon>
        <taxon>IRL clade</taxon>
        <taxon>Trifolieae</taxon>
        <taxon>Medicago</taxon>
    </lineage>
</organism>
<evidence type="ECO:0000313" key="1">
    <source>
        <dbReference type="EMBL" id="RHN49080.1"/>
    </source>
</evidence>
<comment type="caution">
    <text evidence="1">The sequence shown here is derived from an EMBL/GenBank/DDBJ whole genome shotgun (WGS) entry which is preliminary data.</text>
</comment>
<reference evidence="1" key="1">
    <citation type="journal article" date="2018" name="Nat. Plants">
        <title>Whole-genome landscape of Medicago truncatula symbiotic genes.</title>
        <authorList>
            <person name="Pecrix Y."/>
            <person name="Gamas P."/>
            <person name="Carrere S."/>
        </authorList>
    </citation>
    <scope>NUCLEOTIDE SEQUENCE</scope>
    <source>
        <tissue evidence="1">Leaves</tissue>
    </source>
</reference>
<dbReference type="EMBL" id="PSQE01000007">
    <property type="protein sequence ID" value="RHN49080.1"/>
    <property type="molecule type" value="Genomic_DNA"/>
</dbReference>
<dbReference type="Gramene" id="rna43869">
    <property type="protein sequence ID" value="RHN49080.1"/>
    <property type="gene ID" value="gene43869"/>
</dbReference>
<protein>
    <submittedName>
        <fullName evidence="1">Uncharacterized protein</fullName>
    </submittedName>
</protein>
<dbReference type="Proteomes" id="UP000265566">
    <property type="component" value="Chromosome 7"/>
</dbReference>